<dbReference type="PANTHER" id="PTHR43649:SF12">
    <property type="entry name" value="DIACETYLCHITOBIOSE BINDING PROTEIN DASA"/>
    <property type="match status" value="1"/>
</dbReference>
<name>A0AB73SZI4_9FIRM</name>
<keyword evidence="1" id="KW-0732">Signal</keyword>
<keyword evidence="3" id="KW-1185">Reference proteome</keyword>
<gene>
    <name evidence="2" type="ORF">C7383_1154</name>
</gene>
<dbReference type="Proteomes" id="UP000245412">
    <property type="component" value="Unassembled WGS sequence"/>
</dbReference>
<dbReference type="EMBL" id="QGGY01000015">
    <property type="protein sequence ID" value="PWJ72854.1"/>
    <property type="molecule type" value="Genomic_DNA"/>
</dbReference>
<comment type="caution">
    <text evidence="2">The sequence shown here is derived from an EMBL/GenBank/DDBJ whole genome shotgun (WGS) entry which is preliminary data.</text>
</comment>
<sequence length="438" mass="47775">MKKRFMAGLTAAVLFTGSVAAGMGSVTVNASEGEKEFSGITLDLMTTNENVLDGLNAVITAAEEKFGFKIELDITGSGGEDYNNLVRTRLASGDMDDLLLYNSGALFKQLNPSQYFVDISNDKELVDRLDETFLETVSADGAVYGVPFSSSQAGCILYNKEIYKELNLEIPHTWDEFLENCKVIKESGQTPVLGAFGDGWPGIVTNFGDYYNVHAENPDFAEELTAGKAKWAATPAGVKSFQKCGDIAEYLNEDYMSTGYSDACDRFANGEGAHWIILTQVLSNIYSLYGEEAVSNIGAFGIPGDDPDDHGLTVWMPGAIYANKDSENAAAAEAFMKFYISDEALDLYSEQIPPDGPYCIKEYEMPKNTYPAVKDDMQAYFDEGKTWPALEFSSPLEGTEAIALIQQVTMGEITAEEAAAAYDQNLESSAIQLGLEWE</sequence>
<dbReference type="Gene3D" id="3.40.190.10">
    <property type="entry name" value="Periplasmic binding protein-like II"/>
    <property type="match status" value="2"/>
</dbReference>
<dbReference type="SUPFAM" id="SSF53850">
    <property type="entry name" value="Periplasmic binding protein-like II"/>
    <property type="match status" value="1"/>
</dbReference>
<dbReference type="InterPro" id="IPR006059">
    <property type="entry name" value="SBP"/>
</dbReference>
<accession>A0AB73SZI4</accession>
<dbReference type="Pfam" id="PF01547">
    <property type="entry name" value="SBP_bac_1"/>
    <property type="match status" value="1"/>
</dbReference>
<feature type="signal peptide" evidence="1">
    <location>
        <begin position="1"/>
        <end position="21"/>
    </location>
</feature>
<evidence type="ECO:0000256" key="1">
    <source>
        <dbReference type="SAM" id="SignalP"/>
    </source>
</evidence>
<organism evidence="2 3">
    <name type="scientific">Murimonas intestini</name>
    <dbReference type="NCBI Taxonomy" id="1337051"/>
    <lineage>
        <taxon>Bacteria</taxon>
        <taxon>Bacillati</taxon>
        <taxon>Bacillota</taxon>
        <taxon>Clostridia</taxon>
        <taxon>Lachnospirales</taxon>
        <taxon>Lachnospiraceae</taxon>
        <taxon>Murimonas</taxon>
    </lineage>
</organism>
<dbReference type="AlphaFoldDB" id="A0AB73SZI4"/>
<dbReference type="PANTHER" id="PTHR43649">
    <property type="entry name" value="ARABINOSE-BINDING PROTEIN-RELATED"/>
    <property type="match status" value="1"/>
</dbReference>
<protein>
    <submittedName>
        <fullName evidence="2">Raffinose/stachyose/melibiose transport system substrate-binding protein</fullName>
    </submittedName>
</protein>
<feature type="chain" id="PRO_5044491152" evidence="1">
    <location>
        <begin position="22"/>
        <end position="438"/>
    </location>
</feature>
<dbReference type="RefSeq" id="WP_109748034.1">
    <property type="nucleotide sequence ID" value="NZ_JANKBI010000015.1"/>
</dbReference>
<reference evidence="2 3" key="1">
    <citation type="submission" date="2018-05" db="EMBL/GenBank/DDBJ databases">
        <authorList>
            <person name="Goeker M."/>
            <person name="Huntemann M."/>
            <person name="Clum A."/>
            <person name="Pillay M."/>
            <person name="Palaniappan K."/>
            <person name="Varghese N."/>
            <person name="Mikhailova N."/>
            <person name="Stamatis D."/>
            <person name="Reddy T."/>
            <person name="Daum C."/>
            <person name="Shapiro N."/>
            <person name="Ivanova N."/>
            <person name="Kyrpides N."/>
            <person name="Woyke T."/>
        </authorList>
    </citation>
    <scope>NUCLEOTIDE SEQUENCE [LARGE SCALE GENOMIC DNA]</scope>
    <source>
        <strain evidence="2 3">DSM 26524</strain>
    </source>
</reference>
<evidence type="ECO:0000313" key="2">
    <source>
        <dbReference type="EMBL" id="PWJ72854.1"/>
    </source>
</evidence>
<dbReference type="InterPro" id="IPR050490">
    <property type="entry name" value="Bact_solute-bd_prot1"/>
</dbReference>
<evidence type="ECO:0000313" key="3">
    <source>
        <dbReference type="Proteomes" id="UP000245412"/>
    </source>
</evidence>
<proteinExistence type="predicted"/>